<dbReference type="GO" id="GO:0046872">
    <property type="term" value="F:metal ion binding"/>
    <property type="evidence" value="ECO:0007669"/>
    <property type="project" value="UniProtKB-KW"/>
</dbReference>
<evidence type="ECO:0000256" key="1">
    <source>
        <dbReference type="ARBA" id="ARBA00022723"/>
    </source>
</evidence>
<dbReference type="PROSITE" id="PS51788">
    <property type="entry name" value="CULT"/>
    <property type="match status" value="1"/>
</dbReference>
<keyword evidence="1" id="KW-0479">Metal-binding</keyword>
<evidence type="ECO:0000313" key="6">
    <source>
        <dbReference type="Proteomes" id="UP001165083"/>
    </source>
</evidence>
<name>A0A9W6X2N9_9STRA</name>
<feature type="domain" description="CULT" evidence="4">
    <location>
        <begin position="232"/>
        <end position="342"/>
    </location>
</feature>
<dbReference type="EMBL" id="BSXW01000719">
    <property type="protein sequence ID" value="GMF28523.1"/>
    <property type="molecule type" value="Genomic_DNA"/>
</dbReference>
<evidence type="ECO:0000259" key="4">
    <source>
        <dbReference type="PROSITE" id="PS51788"/>
    </source>
</evidence>
<feature type="compositionally biased region" description="Low complexity" evidence="3">
    <location>
        <begin position="365"/>
        <end position="374"/>
    </location>
</feature>
<dbReference type="Pfam" id="PF03226">
    <property type="entry name" value="Yippee-Mis18"/>
    <property type="match status" value="1"/>
</dbReference>
<evidence type="ECO:0000313" key="5">
    <source>
        <dbReference type="EMBL" id="GMF28523.1"/>
    </source>
</evidence>
<dbReference type="FunFam" id="2.170.150.20:FF:000007">
    <property type="entry name" value="Protein cereblon"/>
    <property type="match status" value="1"/>
</dbReference>
<dbReference type="InterPro" id="IPR034750">
    <property type="entry name" value="CULT"/>
</dbReference>
<keyword evidence="2" id="KW-0862">Zinc</keyword>
<evidence type="ECO:0000256" key="3">
    <source>
        <dbReference type="SAM" id="MobiDB-lite"/>
    </source>
</evidence>
<dbReference type="InterPro" id="IPR015947">
    <property type="entry name" value="PUA-like_sf"/>
</dbReference>
<keyword evidence="6" id="KW-1185">Reference proteome</keyword>
<proteinExistence type="predicted"/>
<protein>
    <submittedName>
        <fullName evidence="5">Unnamed protein product</fullName>
    </submittedName>
</protein>
<sequence length="386" mass="43887">MLSDSMLGGIRDILPTEGALLAVLPPHQSGTQFGSTVRVERLSVEDRSARMTGAARQRFRLKQRLRGGPSTTVLWGEVEILPQDRAQPIPFDALSWHREDEQPASQCRKRSLRRLRGRQYPAYWGHSTYSLYDARVLVQKIQNMLLSNIHGEWFRKPLSERRNEHGNDGEDDEKASLVHYLALPSDQQDPNLFAYWVAGNLPLDTTQRLELLGMNSTVRLLRREIELLEQVEEDIFCSMCGSFLANTRDIFSMTARGAAGGTFVNPGGHVFQVLTLREVDRAHVFVDMSPSIEDTWFAGYAWSITHCNSCYQHLGWRFDRVESTLFPVSFFGFRRAALTRSRDSRRVDTRSLGLDGYDTEDYEESVASSDGSSADSEEMPLLLNFE</sequence>
<dbReference type="Proteomes" id="UP001165083">
    <property type="component" value="Unassembled WGS sequence"/>
</dbReference>
<dbReference type="AlphaFoldDB" id="A0A9W6X2N9"/>
<dbReference type="CDD" id="cd15777">
    <property type="entry name" value="CRBN_C_like"/>
    <property type="match status" value="1"/>
</dbReference>
<dbReference type="Gene3D" id="2.170.150.20">
    <property type="entry name" value="Peptide methionine sulfoxide reductase"/>
    <property type="match status" value="1"/>
</dbReference>
<comment type="caution">
    <text evidence="5">The sequence shown here is derived from an EMBL/GenBank/DDBJ whole genome shotgun (WGS) entry which is preliminary data.</text>
</comment>
<dbReference type="InterPro" id="IPR004910">
    <property type="entry name" value="Yippee/Mis18/Cereblon"/>
</dbReference>
<feature type="region of interest" description="Disordered" evidence="3">
    <location>
        <begin position="355"/>
        <end position="380"/>
    </location>
</feature>
<reference evidence="5" key="1">
    <citation type="submission" date="2023-04" db="EMBL/GenBank/DDBJ databases">
        <title>Phytophthora lilii NBRC 32176.</title>
        <authorList>
            <person name="Ichikawa N."/>
            <person name="Sato H."/>
            <person name="Tonouchi N."/>
        </authorList>
    </citation>
    <scope>NUCLEOTIDE SEQUENCE</scope>
    <source>
        <strain evidence="5">NBRC 32176</strain>
    </source>
</reference>
<gene>
    <name evidence="5" type="ORF">Plil01_001201600</name>
</gene>
<accession>A0A9W6X2N9</accession>
<evidence type="ECO:0000256" key="2">
    <source>
        <dbReference type="ARBA" id="ARBA00022833"/>
    </source>
</evidence>
<organism evidence="5 6">
    <name type="scientific">Phytophthora lilii</name>
    <dbReference type="NCBI Taxonomy" id="2077276"/>
    <lineage>
        <taxon>Eukaryota</taxon>
        <taxon>Sar</taxon>
        <taxon>Stramenopiles</taxon>
        <taxon>Oomycota</taxon>
        <taxon>Peronosporomycetes</taxon>
        <taxon>Peronosporales</taxon>
        <taxon>Peronosporaceae</taxon>
        <taxon>Phytophthora</taxon>
    </lineage>
</organism>
<dbReference type="Gene3D" id="1.20.58.1480">
    <property type="match status" value="1"/>
</dbReference>
<dbReference type="OrthoDB" id="267517at2759"/>
<dbReference type="SUPFAM" id="SSF88697">
    <property type="entry name" value="PUA domain-like"/>
    <property type="match status" value="1"/>
</dbReference>